<dbReference type="PANTHER" id="PTHR32046:SF11">
    <property type="entry name" value="IMMUNE-ASSOCIATED NUCLEOTIDE-BINDING PROTEIN 10-LIKE"/>
    <property type="match status" value="1"/>
</dbReference>
<evidence type="ECO:0000313" key="2">
    <source>
        <dbReference type="EMBL" id="KAJ3655999.1"/>
    </source>
</evidence>
<gene>
    <name evidence="2" type="ORF">Zmor_015104</name>
</gene>
<proteinExistence type="predicted"/>
<feature type="compositionally biased region" description="Basic and acidic residues" evidence="1">
    <location>
        <begin position="411"/>
        <end position="421"/>
    </location>
</feature>
<dbReference type="Gene3D" id="3.40.50.300">
    <property type="entry name" value="P-loop containing nucleotide triphosphate hydrolases"/>
    <property type="match status" value="1"/>
</dbReference>
<dbReference type="Proteomes" id="UP001168821">
    <property type="component" value="Unassembled WGS sequence"/>
</dbReference>
<dbReference type="AlphaFoldDB" id="A0AA38IJA0"/>
<dbReference type="PANTHER" id="PTHR32046">
    <property type="entry name" value="G DOMAIN-CONTAINING PROTEIN"/>
    <property type="match status" value="1"/>
</dbReference>
<dbReference type="InterPro" id="IPR027417">
    <property type="entry name" value="P-loop_NTPase"/>
</dbReference>
<dbReference type="EMBL" id="JALNTZ010000004">
    <property type="protein sequence ID" value="KAJ3655999.1"/>
    <property type="molecule type" value="Genomic_DNA"/>
</dbReference>
<feature type="region of interest" description="Disordered" evidence="1">
    <location>
        <begin position="306"/>
        <end position="430"/>
    </location>
</feature>
<evidence type="ECO:0000313" key="3">
    <source>
        <dbReference type="Proteomes" id="UP001168821"/>
    </source>
</evidence>
<sequence length="558" mass="63420">MGDVINLLLLGEGGVGKTTFVNSFLNYFLFPNPETAREKGVAVAAPVVVSFTHERKQHSLEIKATTTQGLRSSEDGKFREYFIQASHRQVRLIDSVGFEELTRGEETFEDVFQQLKSLKELHGVCFLIKSSISRMSNLLESYLMQTLLAFDLYDVVKNVIFIFTSSGDVSFNTGHAFSVLTGFVDTIKSKIKVSIPLKEENVFCVENKGFLHFGIEGNGVRLNQEAIRIAKNNWNASSGECLRLLSYIENLQPYKFPVTGVAQELEQFILQKAFNLCDIFAENFNNLNTCETLLKGSKEARQLIHDIRSDPPAQHEKTRNKPDDLSKKSQHKYDQGSKNIKKRPYRKSLFQPGHPQQREGMHSKGFRSLGAHPQQSKNSTSHHGSQNSLLTEDESDSAKSPSNDRNAGKNSRKDDSKEHHSTSGTMTRTQDDMQGKLVFISEIVKNQENFIQNVFQSVKEQQNDILKNFLENMAKIELFLERNGTEGDAFKNKLMSFLSNTQRSVKFENLLKEYEQVQTRVRQAGPDIKEEDLKAFMDAIENTRIKQEVINSVCDYQK</sequence>
<dbReference type="SUPFAM" id="SSF52540">
    <property type="entry name" value="P-loop containing nucleoside triphosphate hydrolases"/>
    <property type="match status" value="1"/>
</dbReference>
<organism evidence="2 3">
    <name type="scientific">Zophobas morio</name>
    <dbReference type="NCBI Taxonomy" id="2755281"/>
    <lineage>
        <taxon>Eukaryota</taxon>
        <taxon>Metazoa</taxon>
        <taxon>Ecdysozoa</taxon>
        <taxon>Arthropoda</taxon>
        <taxon>Hexapoda</taxon>
        <taxon>Insecta</taxon>
        <taxon>Pterygota</taxon>
        <taxon>Neoptera</taxon>
        <taxon>Endopterygota</taxon>
        <taxon>Coleoptera</taxon>
        <taxon>Polyphaga</taxon>
        <taxon>Cucujiformia</taxon>
        <taxon>Tenebrionidae</taxon>
        <taxon>Zophobas</taxon>
    </lineage>
</organism>
<comment type="caution">
    <text evidence="2">The sequence shown here is derived from an EMBL/GenBank/DDBJ whole genome shotgun (WGS) entry which is preliminary data.</text>
</comment>
<protein>
    <submittedName>
        <fullName evidence="2">Uncharacterized protein</fullName>
    </submittedName>
</protein>
<keyword evidence="3" id="KW-1185">Reference proteome</keyword>
<reference evidence="2" key="1">
    <citation type="journal article" date="2023" name="G3 (Bethesda)">
        <title>Whole genome assemblies of Zophobas morio and Tenebrio molitor.</title>
        <authorList>
            <person name="Kaur S."/>
            <person name="Stinson S.A."/>
            <person name="diCenzo G.C."/>
        </authorList>
    </citation>
    <scope>NUCLEOTIDE SEQUENCE</scope>
    <source>
        <strain evidence="2">QUZm001</strain>
    </source>
</reference>
<feature type="compositionally biased region" description="Polar residues" evidence="1">
    <location>
        <begin position="373"/>
        <end position="390"/>
    </location>
</feature>
<feature type="compositionally biased region" description="Polar residues" evidence="1">
    <location>
        <begin position="398"/>
        <end position="409"/>
    </location>
</feature>
<feature type="compositionally biased region" description="Basic and acidic residues" evidence="1">
    <location>
        <begin position="306"/>
        <end position="335"/>
    </location>
</feature>
<evidence type="ECO:0000256" key="1">
    <source>
        <dbReference type="SAM" id="MobiDB-lite"/>
    </source>
</evidence>
<name>A0AA38IJA0_9CUCU</name>
<accession>A0AA38IJA0</accession>